<dbReference type="RefSeq" id="WP_406788723.1">
    <property type="nucleotide sequence ID" value="NZ_JBJIAA010000014.1"/>
</dbReference>
<evidence type="ECO:0000313" key="2">
    <source>
        <dbReference type="Proteomes" id="UP001623592"/>
    </source>
</evidence>
<sequence>MKSIKKSIGMLVVLLLIPAVLIGCGGPKIKADESAKILFNFFVKGDKSDISKIALNQSTISKLKKSEKSRFNGQLLNYSFSKGNIMVDVDECNRIYVAYKNSLKHITLTSKVVSSDSKTSTVSVKTNYIDLPAIEENAQKDAAAKVKSMGLTNNTNHTDLSASEQNDALAKIKSMGIENTLKEKQELEKAYIDELEKDLNAAKPGTATKEKTFKFVLKDNNWLPEDSSDYVEQIEDMVSNQ</sequence>
<gene>
    <name evidence="1" type="ORF">ACJDT4_16750</name>
</gene>
<organism evidence="1 2">
    <name type="scientific">Clostridium neuense</name>
    <dbReference type="NCBI Taxonomy" id="1728934"/>
    <lineage>
        <taxon>Bacteria</taxon>
        <taxon>Bacillati</taxon>
        <taxon>Bacillota</taxon>
        <taxon>Clostridia</taxon>
        <taxon>Eubacteriales</taxon>
        <taxon>Clostridiaceae</taxon>
        <taxon>Clostridium</taxon>
    </lineage>
</organism>
<dbReference type="EMBL" id="JBJIAA010000014">
    <property type="protein sequence ID" value="MFL0252071.1"/>
    <property type="molecule type" value="Genomic_DNA"/>
</dbReference>
<accession>A0ABW8TIN7</accession>
<name>A0ABW8TIN7_9CLOT</name>
<reference evidence="1 2" key="1">
    <citation type="submission" date="2024-11" db="EMBL/GenBank/DDBJ databases">
        <authorList>
            <person name="Heng Y.C."/>
            <person name="Lim A.C.H."/>
            <person name="Lee J.K.Y."/>
            <person name="Kittelmann S."/>
        </authorList>
    </citation>
    <scope>NUCLEOTIDE SEQUENCE [LARGE SCALE GENOMIC DNA]</scope>
    <source>
        <strain evidence="1 2">WILCCON 0114</strain>
    </source>
</reference>
<protein>
    <recommendedName>
        <fullName evidence="3">DUF5105 domain-containing protein</fullName>
    </recommendedName>
</protein>
<comment type="caution">
    <text evidence="1">The sequence shown here is derived from an EMBL/GenBank/DDBJ whole genome shotgun (WGS) entry which is preliminary data.</text>
</comment>
<evidence type="ECO:0000313" key="1">
    <source>
        <dbReference type="EMBL" id="MFL0252071.1"/>
    </source>
</evidence>
<proteinExistence type="predicted"/>
<keyword evidence="2" id="KW-1185">Reference proteome</keyword>
<dbReference type="PROSITE" id="PS51257">
    <property type="entry name" value="PROKAR_LIPOPROTEIN"/>
    <property type="match status" value="1"/>
</dbReference>
<dbReference type="Proteomes" id="UP001623592">
    <property type="component" value="Unassembled WGS sequence"/>
</dbReference>
<evidence type="ECO:0008006" key="3">
    <source>
        <dbReference type="Google" id="ProtNLM"/>
    </source>
</evidence>